<comment type="caution">
    <text evidence="1">The sequence shown here is derived from an EMBL/GenBank/DDBJ whole genome shotgun (WGS) entry which is preliminary data.</text>
</comment>
<protein>
    <recommendedName>
        <fullName evidence="3">Ribosomal protein S14</fullName>
    </recommendedName>
</protein>
<evidence type="ECO:0000313" key="1">
    <source>
        <dbReference type="EMBL" id="KAJ8752305.1"/>
    </source>
</evidence>
<dbReference type="Proteomes" id="UP001159364">
    <property type="component" value="Linkage Group LG10"/>
</dbReference>
<proteinExistence type="predicted"/>
<organism evidence="1 2">
    <name type="scientific">Erythroxylum novogranatense</name>
    <dbReference type="NCBI Taxonomy" id="1862640"/>
    <lineage>
        <taxon>Eukaryota</taxon>
        <taxon>Viridiplantae</taxon>
        <taxon>Streptophyta</taxon>
        <taxon>Embryophyta</taxon>
        <taxon>Tracheophyta</taxon>
        <taxon>Spermatophyta</taxon>
        <taxon>Magnoliopsida</taxon>
        <taxon>eudicotyledons</taxon>
        <taxon>Gunneridae</taxon>
        <taxon>Pentapetalae</taxon>
        <taxon>rosids</taxon>
        <taxon>fabids</taxon>
        <taxon>Malpighiales</taxon>
        <taxon>Erythroxylaceae</taxon>
        <taxon>Erythroxylum</taxon>
    </lineage>
</organism>
<gene>
    <name evidence="1" type="ORF">K2173_003941</name>
</gene>
<name>A0AAV8SJA1_9ROSI</name>
<reference evidence="1 2" key="1">
    <citation type="submission" date="2021-09" db="EMBL/GenBank/DDBJ databases">
        <title>Genomic insights and catalytic innovation underlie evolution of tropane alkaloids biosynthesis.</title>
        <authorList>
            <person name="Wang Y.-J."/>
            <person name="Tian T."/>
            <person name="Huang J.-P."/>
            <person name="Huang S.-X."/>
        </authorList>
    </citation>
    <scope>NUCLEOTIDE SEQUENCE [LARGE SCALE GENOMIC DNA]</scope>
    <source>
        <strain evidence="1">KIB-2018</strain>
        <tissue evidence="1">Leaf</tissue>
    </source>
</reference>
<evidence type="ECO:0008006" key="3">
    <source>
        <dbReference type="Google" id="ProtNLM"/>
    </source>
</evidence>
<dbReference type="EMBL" id="JAIWQS010000010">
    <property type="protein sequence ID" value="KAJ8752305.1"/>
    <property type="molecule type" value="Genomic_DNA"/>
</dbReference>
<evidence type="ECO:0000313" key="2">
    <source>
        <dbReference type="Proteomes" id="UP001159364"/>
    </source>
</evidence>
<accession>A0AAV8SJA1</accession>
<keyword evidence="2" id="KW-1185">Reference proteome</keyword>
<sequence length="114" mass="14168">MIVALKTNCDDYYYKNTSNSSYGHDSLMKMEKRQLFLRSYQFSRKRSVGERLKRSLVRIKRLFLIKLRSARKIRRLVWSCLRYALFYRRRRRFLRLLHIQTLDHDHQNPSFPFY</sequence>
<dbReference type="AlphaFoldDB" id="A0AAV8SJA1"/>